<gene>
    <name evidence="1" type="ORF">BECKFW1821A_GA0114235_11216</name>
</gene>
<dbReference type="EMBL" id="CAADEW010000121">
    <property type="protein sequence ID" value="VFJ62017.1"/>
    <property type="molecule type" value="Genomic_DNA"/>
</dbReference>
<proteinExistence type="predicted"/>
<evidence type="ECO:0000313" key="1">
    <source>
        <dbReference type="EMBL" id="VFJ62017.1"/>
    </source>
</evidence>
<name>A0A450T688_9GAMM</name>
<dbReference type="AlphaFoldDB" id="A0A450T688"/>
<accession>A0A450T688</accession>
<organism evidence="1">
    <name type="scientific">Candidatus Kentrum sp. FW</name>
    <dbReference type="NCBI Taxonomy" id="2126338"/>
    <lineage>
        <taxon>Bacteria</taxon>
        <taxon>Pseudomonadati</taxon>
        <taxon>Pseudomonadota</taxon>
        <taxon>Gammaproteobacteria</taxon>
        <taxon>Candidatus Kentrum</taxon>
    </lineage>
</organism>
<evidence type="ECO:0008006" key="2">
    <source>
        <dbReference type="Google" id="ProtNLM"/>
    </source>
</evidence>
<reference evidence="1" key="1">
    <citation type="submission" date="2019-02" db="EMBL/GenBank/DDBJ databases">
        <authorList>
            <person name="Gruber-Vodicka R. H."/>
            <person name="Seah K. B. B."/>
        </authorList>
    </citation>
    <scope>NUCLEOTIDE SEQUENCE</scope>
    <source>
        <strain evidence="1">BECK_BZ15</strain>
    </source>
</reference>
<sequence>MKKEYDFTNAERGKFYRPDAKLNIPVYLDDEVRDFVAGIAEQKRSDLNQVVNDLLRLDMGLARVMQ</sequence>
<protein>
    <recommendedName>
        <fullName evidence="2">BrnA antitoxin of type II toxin-antitoxin system</fullName>
    </recommendedName>
</protein>